<evidence type="ECO:0000256" key="4">
    <source>
        <dbReference type="ARBA" id="ARBA00023014"/>
    </source>
</evidence>
<dbReference type="RefSeq" id="WP_207366686.1">
    <property type="nucleotide sequence ID" value="NZ_JAFMYV010000012.1"/>
</dbReference>
<keyword evidence="3" id="KW-0408">Iron</keyword>
<accession>A0A939GKM2</accession>
<dbReference type="InterPro" id="IPR017941">
    <property type="entry name" value="Rieske_2Fe-2S"/>
</dbReference>
<dbReference type="InterPro" id="IPR036922">
    <property type="entry name" value="Rieske_2Fe-2S_sf"/>
</dbReference>
<evidence type="ECO:0000256" key="2">
    <source>
        <dbReference type="ARBA" id="ARBA00022723"/>
    </source>
</evidence>
<dbReference type="EMBL" id="JAFMYV010000012">
    <property type="protein sequence ID" value="MBO0939155.1"/>
    <property type="molecule type" value="Genomic_DNA"/>
</dbReference>
<dbReference type="AlphaFoldDB" id="A0A939GKM2"/>
<dbReference type="Proteomes" id="UP000664034">
    <property type="component" value="Unassembled WGS sequence"/>
</dbReference>
<evidence type="ECO:0000256" key="1">
    <source>
        <dbReference type="ARBA" id="ARBA00022714"/>
    </source>
</evidence>
<dbReference type="CDD" id="cd03467">
    <property type="entry name" value="Rieske"/>
    <property type="match status" value="1"/>
</dbReference>
<dbReference type="GO" id="GO:0051537">
    <property type="term" value="F:2 iron, 2 sulfur cluster binding"/>
    <property type="evidence" value="ECO:0007669"/>
    <property type="project" value="UniProtKB-KW"/>
</dbReference>
<evidence type="ECO:0000256" key="3">
    <source>
        <dbReference type="ARBA" id="ARBA00023004"/>
    </source>
</evidence>
<dbReference type="SUPFAM" id="SSF50022">
    <property type="entry name" value="ISP domain"/>
    <property type="match status" value="1"/>
</dbReference>
<gene>
    <name evidence="6" type="ORF">J2I47_21550</name>
</gene>
<dbReference type="Gene3D" id="2.102.10.10">
    <property type="entry name" value="Rieske [2Fe-2S] iron-sulphur domain"/>
    <property type="match status" value="1"/>
</dbReference>
<comment type="caution">
    <text evidence="6">The sequence shown here is derived from an EMBL/GenBank/DDBJ whole genome shotgun (WGS) entry which is preliminary data.</text>
</comment>
<keyword evidence="2" id="KW-0479">Metal-binding</keyword>
<proteinExistence type="predicted"/>
<reference evidence="6" key="1">
    <citation type="submission" date="2021-03" db="EMBL/GenBank/DDBJ databases">
        <title>Fibrella sp. HMF5335 genome sequencing and assembly.</title>
        <authorList>
            <person name="Kang H."/>
            <person name="Kim H."/>
            <person name="Bae S."/>
            <person name="Joh K."/>
        </authorList>
    </citation>
    <scope>NUCLEOTIDE SEQUENCE</scope>
    <source>
        <strain evidence="6">HMF5335</strain>
    </source>
</reference>
<evidence type="ECO:0000313" key="7">
    <source>
        <dbReference type="Proteomes" id="UP000664034"/>
    </source>
</evidence>
<feature type="domain" description="Rieske" evidence="5">
    <location>
        <begin position="56"/>
        <end position="147"/>
    </location>
</feature>
<evidence type="ECO:0000259" key="5">
    <source>
        <dbReference type="PROSITE" id="PS51296"/>
    </source>
</evidence>
<keyword evidence="7" id="KW-1185">Reference proteome</keyword>
<organism evidence="6 7">
    <name type="scientific">Fibrella rubiginis</name>
    <dbReference type="NCBI Taxonomy" id="2817060"/>
    <lineage>
        <taxon>Bacteria</taxon>
        <taxon>Pseudomonadati</taxon>
        <taxon>Bacteroidota</taxon>
        <taxon>Cytophagia</taxon>
        <taxon>Cytophagales</taxon>
        <taxon>Spirosomataceae</taxon>
        <taxon>Fibrella</taxon>
    </lineage>
</organism>
<sequence>MENTPIPTSPPALTRTDFLRLMGTSLGVIAMANCASGCIREAIEKAPDAVDFTVNWNQSPYSNLKTKGGYFVEKGVIVAQTQAGAFVAVEATCPHQGTTLVFQNNNNRFYCPLHQSAFSTTGALQNGPAASNLKQYTVSVDQTTGDVRVKG</sequence>
<keyword evidence="4" id="KW-0411">Iron-sulfur</keyword>
<dbReference type="PROSITE" id="PS51296">
    <property type="entry name" value="RIESKE"/>
    <property type="match status" value="1"/>
</dbReference>
<name>A0A939GKM2_9BACT</name>
<dbReference type="GO" id="GO:0046872">
    <property type="term" value="F:metal ion binding"/>
    <property type="evidence" value="ECO:0007669"/>
    <property type="project" value="UniProtKB-KW"/>
</dbReference>
<dbReference type="Pfam" id="PF00355">
    <property type="entry name" value="Rieske"/>
    <property type="match status" value="1"/>
</dbReference>
<protein>
    <submittedName>
        <fullName evidence="6">Rieske (2Fe-2S) protein</fullName>
    </submittedName>
</protein>
<keyword evidence="1" id="KW-0001">2Fe-2S</keyword>
<evidence type="ECO:0000313" key="6">
    <source>
        <dbReference type="EMBL" id="MBO0939155.1"/>
    </source>
</evidence>